<protein>
    <submittedName>
        <fullName evidence="1">Uncharacterized protein</fullName>
    </submittedName>
</protein>
<gene>
    <name evidence="1" type="ORF">AVEN_180484_1</name>
</gene>
<evidence type="ECO:0000313" key="2">
    <source>
        <dbReference type="Proteomes" id="UP000499080"/>
    </source>
</evidence>
<keyword evidence="2" id="KW-1185">Reference proteome</keyword>
<dbReference type="EMBL" id="BGPR01246575">
    <property type="protein sequence ID" value="GBM28082.1"/>
    <property type="molecule type" value="Genomic_DNA"/>
</dbReference>
<accession>A0A4Y2EG14</accession>
<proteinExistence type="predicted"/>
<name>A0A4Y2EG14_ARAVE</name>
<dbReference type="AlphaFoldDB" id="A0A4Y2EG14"/>
<evidence type="ECO:0000313" key="1">
    <source>
        <dbReference type="EMBL" id="GBM28082.1"/>
    </source>
</evidence>
<comment type="caution">
    <text evidence="1">The sequence shown here is derived from an EMBL/GenBank/DDBJ whole genome shotgun (WGS) entry which is preliminary data.</text>
</comment>
<organism evidence="1 2">
    <name type="scientific">Araneus ventricosus</name>
    <name type="common">Orbweaver spider</name>
    <name type="synonym">Epeira ventricosa</name>
    <dbReference type="NCBI Taxonomy" id="182803"/>
    <lineage>
        <taxon>Eukaryota</taxon>
        <taxon>Metazoa</taxon>
        <taxon>Ecdysozoa</taxon>
        <taxon>Arthropoda</taxon>
        <taxon>Chelicerata</taxon>
        <taxon>Arachnida</taxon>
        <taxon>Araneae</taxon>
        <taxon>Araneomorphae</taxon>
        <taxon>Entelegynae</taxon>
        <taxon>Araneoidea</taxon>
        <taxon>Araneidae</taxon>
        <taxon>Araneus</taxon>
    </lineage>
</organism>
<sequence>MLGITRRPRETPVAPQTSLKHLRCTQQTTCLTGFPARWTSGRACEHQRCPRTSPLGTPSMPTQVQWWGQALVSVWWRSLRDKVVPSHSQVKQCHSMATTKHNTP</sequence>
<reference evidence="1 2" key="1">
    <citation type="journal article" date="2019" name="Sci. Rep.">
        <title>Orb-weaving spider Araneus ventricosus genome elucidates the spidroin gene catalogue.</title>
        <authorList>
            <person name="Kono N."/>
            <person name="Nakamura H."/>
            <person name="Ohtoshi R."/>
            <person name="Moran D.A.P."/>
            <person name="Shinohara A."/>
            <person name="Yoshida Y."/>
            <person name="Fujiwara M."/>
            <person name="Mori M."/>
            <person name="Tomita M."/>
            <person name="Arakawa K."/>
        </authorList>
    </citation>
    <scope>NUCLEOTIDE SEQUENCE [LARGE SCALE GENOMIC DNA]</scope>
</reference>
<dbReference type="Proteomes" id="UP000499080">
    <property type="component" value="Unassembled WGS sequence"/>
</dbReference>